<dbReference type="GeneID" id="94847746"/>
<dbReference type="PANTHER" id="PTHR11920:SF335">
    <property type="entry name" value="GUANYLATE CYCLASE"/>
    <property type="match status" value="1"/>
</dbReference>
<evidence type="ECO:0000256" key="6">
    <source>
        <dbReference type="ARBA" id="ARBA00023239"/>
    </source>
</evidence>
<evidence type="ECO:0000256" key="7">
    <source>
        <dbReference type="RuleBase" id="RU000405"/>
    </source>
</evidence>
<dbReference type="Proteomes" id="UP000179807">
    <property type="component" value="Unassembled WGS sequence"/>
</dbReference>
<proteinExistence type="inferred from homology"/>
<organism evidence="9 10">
    <name type="scientific">Tritrichomonas foetus</name>
    <dbReference type="NCBI Taxonomy" id="1144522"/>
    <lineage>
        <taxon>Eukaryota</taxon>
        <taxon>Metamonada</taxon>
        <taxon>Parabasalia</taxon>
        <taxon>Tritrichomonadida</taxon>
        <taxon>Tritrichomonadidae</taxon>
        <taxon>Tritrichomonas</taxon>
    </lineage>
</organism>
<dbReference type="CDD" id="cd07302">
    <property type="entry name" value="CHD"/>
    <property type="match status" value="1"/>
</dbReference>
<dbReference type="InterPro" id="IPR001054">
    <property type="entry name" value="A/G_cyclase"/>
</dbReference>
<reference evidence="9" key="1">
    <citation type="submission" date="2016-10" db="EMBL/GenBank/DDBJ databases">
        <authorList>
            <person name="Benchimol M."/>
            <person name="Almeida L.G."/>
            <person name="Vasconcelos A.T."/>
            <person name="Perreira-Neves A."/>
            <person name="Rosa I.A."/>
            <person name="Tasca T."/>
            <person name="Bogo M.R."/>
            <person name="de Souza W."/>
        </authorList>
    </citation>
    <scope>NUCLEOTIDE SEQUENCE [LARGE SCALE GENOMIC DNA]</scope>
    <source>
        <strain evidence="9">K</strain>
    </source>
</reference>
<dbReference type="VEuPathDB" id="TrichDB:TRFO_40170"/>
<evidence type="ECO:0000256" key="1">
    <source>
        <dbReference type="ARBA" id="ARBA00004370"/>
    </source>
</evidence>
<dbReference type="AlphaFoldDB" id="A0A1J4J7E5"/>
<dbReference type="GO" id="GO:0005886">
    <property type="term" value="C:plasma membrane"/>
    <property type="evidence" value="ECO:0007669"/>
    <property type="project" value="TreeGrafter"/>
</dbReference>
<dbReference type="PROSITE" id="PS00452">
    <property type="entry name" value="GUANYLATE_CYCLASE_1"/>
    <property type="match status" value="1"/>
</dbReference>
<keyword evidence="4" id="KW-1133">Transmembrane helix</keyword>
<evidence type="ECO:0000256" key="5">
    <source>
        <dbReference type="ARBA" id="ARBA00023136"/>
    </source>
</evidence>
<dbReference type="SMART" id="SM00044">
    <property type="entry name" value="CYCc"/>
    <property type="match status" value="1"/>
</dbReference>
<dbReference type="PROSITE" id="PS50125">
    <property type="entry name" value="GUANYLATE_CYCLASE_2"/>
    <property type="match status" value="1"/>
</dbReference>
<keyword evidence="6 7" id="KW-0456">Lyase</keyword>
<gene>
    <name evidence="9" type="ORF">TRFO_40170</name>
</gene>
<accession>A0A1J4J7E5</accession>
<dbReference type="GO" id="GO:0000166">
    <property type="term" value="F:nucleotide binding"/>
    <property type="evidence" value="ECO:0007669"/>
    <property type="project" value="UniProtKB-KW"/>
</dbReference>
<evidence type="ECO:0000256" key="2">
    <source>
        <dbReference type="ARBA" id="ARBA00022692"/>
    </source>
</evidence>
<keyword evidence="3" id="KW-0547">Nucleotide-binding</keyword>
<comment type="similarity">
    <text evidence="7">Belongs to the adenylyl cyclase class-4/guanylyl cyclase family.</text>
</comment>
<evidence type="ECO:0000313" key="10">
    <source>
        <dbReference type="Proteomes" id="UP000179807"/>
    </source>
</evidence>
<name>A0A1J4J7E5_9EUKA</name>
<keyword evidence="10" id="KW-1185">Reference proteome</keyword>
<evidence type="ECO:0000259" key="8">
    <source>
        <dbReference type="PROSITE" id="PS50125"/>
    </source>
</evidence>
<keyword evidence="5" id="KW-0472">Membrane</keyword>
<dbReference type="InterPro" id="IPR050401">
    <property type="entry name" value="Cyclic_nucleotide_synthase"/>
</dbReference>
<evidence type="ECO:0000256" key="3">
    <source>
        <dbReference type="ARBA" id="ARBA00022741"/>
    </source>
</evidence>
<protein>
    <recommendedName>
        <fullName evidence="8">Guanylate cyclase domain-containing protein</fullName>
    </recommendedName>
</protein>
<dbReference type="PANTHER" id="PTHR11920">
    <property type="entry name" value="GUANYLYL CYCLASE"/>
    <property type="match status" value="1"/>
</dbReference>
<dbReference type="GO" id="GO:0004383">
    <property type="term" value="F:guanylate cyclase activity"/>
    <property type="evidence" value="ECO:0007669"/>
    <property type="project" value="TreeGrafter"/>
</dbReference>
<dbReference type="GO" id="GO:0004016">
    <property type="term" value="F:adenylate cyclase activity"/>
    <property type="evidence" value="ECO:0007669"/>
    <property type="project" value="TreeGrafter"/>
</dbReference>
<dbReference type="GO" id="GO:0035556">
    <property type="term" value="P:intracellular signal transduction"/>
    <property type="evidence" value="ECO:0007669"/>
    <property type="project" value="InterPro"/>
</dbReference>
<dbReference type="Pfam" id="PF00211">
    <property type="entry name" value="Guanylate_cyc"/>
    <property type="match status" value="1"/>
</dbReference>
<dbReference type="GO" id="GO:0007168">
    <property type="term" value="P:receptor guanylyl cyclase signaling pathway"/>
    <property type="evidence" value="ECO:0007669"/>
    <property type="project" value="TreeGrafter"/>
</dbReference>
<dbReference type="EMBL" id="MLAK01001389">
    <property type="protein sequence ID" value="OHS93579.1"/>
    <property type="molecule type" value="Genomic_DNA"/>
</dbReference>
<dbReference type="InterPro" id="IPR029787">
    <property type="entry name" value="Nucleotide_cyclase"/>
</dbReference>
<feature type="domain" description="Guanylate cyclase" evidence="8">
    <location>
        <begin position="56"/>
        <end position="188"/>
    </location>
</feature>
<dbReference type="OrthoDB" id="1890790at2759"/>
<evidence type="ECO:0000256" key="4">
    <source>
        <dbReference type="ARBA" id="ARBA00022989"/>
    </source>
</evidence>
<dbReference type="Gene3D" id="3.30.70.1230">
    <property type="entry name" value="Nucleotide cyclase"/>
    <property type="match status" value="1"/>
</dbReference>
<sequence length="231" mass="25682">MALIFRDIGDERRQQMLIELETEKHMSIVYQILPHQIAERLLTEQKSISMTVDLVAISFCDIVSFTPWCGSQTPEGVVNTLNVMFNLFDESCNQYPTMTKIKCIGDCYMSASGIFTPDAPPEVLGTEMVCFCLDMITGIGEVNRQLGTSLQIRVGTAIGGPISAGVMGIHKPVFDIWGDAVNEANGLESSGVPMKVHINKLMYDSIQKDKFIIEKRETGTYLVSGRRDVYI</sequence>
<dbReference type="InterPro" id="IPR018297">
    <property type="entry name" value="A/G_cyclase_CS"/>
</dbReference>
<comment type="caution">
    <text evidence="9">The sequence shown here is derived from an EMBL/GenBank/DDBJ whole genome shotgun (WGS) entry which is preliminary data.</text>
</comment>
<dbReference type="RefSeq" id="XP_068346716.1">
    <property type="nucleotide sequence ID" value="XM_068513042.1"/>
</dbReference>
<comment type="subcellular location">
    <subcellularLocation>
        <location evidence="1">Membrane</location>
    </subcellularLocation>
</comment>
<evidence type="ECO:0000313" key="9">
    <source>
        <dbReference type="EMBL" id="OHS93579.1"/>
    </source>
</evidence>
<keyword evidence="2" id="KW-0812">Transmembrane</keyword>
<dbReference type="SUPFAM" id="SSF55073">
    <property type="entry name" value="Nucleotide cyclase"/>
    <property type="match status" value="1"/>
</dbReference>
<dbReference type="GO" id="GO:0001653">
    <property type="term" value="F:peptide receptor activity"/>
    <property type="evidence" value="ECO:0007669"/>
    <property type="project" value="TreeGrafter"/>
</dbReference>